<dbReference type="CDD" id="cd00229">
    <property type="entry name" value="SGNH_hydrolase"/>
    <property type="match status" value="1"/>
</dbReference>
<accession>A0ABP5CGQ5</accession>
<dbReference type="PANTHER" id="PTHR30383:SF5">
    <property type="entry name" value="SGNH HYDROLASE-TYPE ESTERASE DOMAIN-CONTAINING PROTEIN"/>
    <property type="match status" value="1"/>
</dbReference>
<evidence type="ECO:0000313" key="2">
    <source>
        <dbReference type="EMBL" id="GAA1963780.1"/>
    </source>
</evidence>
<dbReference type="InterPro" id="IPR013830">
    <property type="entry name" value="SGNH_hydro"/>
</dbReference>
<dbReference type="EMBL" id="BAAAMK010000009">
    <property type="protein sequence ID" value="GAA1963780.1"/>
    <property type="molecule type" value="Genomic_DNA"/>
</dbReference>
<comment type="caution">
    <text evidence="2">The sequence shown here is derived from an EMBL/GenBank/DDBJ whole genome shotgun (WGS) entry which is preliminary data.</text>
</comment>
<dbReference type="InterPro" id="IPR051532">
    <property type="entry name" value="Ester_Hydrolysis_Enzymes"/>
</dbReference>
<keyword evidence="3" id="KW-1185">Reference proteome</keyword>
<dbReference type="Gene3D" id="3.40.50.1110">
    <property type="entry name" value="SGNH hydrolase"/>
    <property type="match status" value="1"/>
</dbReference>
<dbReference type="InterPro" id="IPR036514">
    <property type="entry name" value="SGNH_hydro_sf"/>
</dbReference>
<name>A0ABP5CGQ5_9MICO</name>
<dbReference type="Pfam" id="PF13472">
    <property type="entry name" value="Lipase_GDSL_2"/>
    <property type="match status" value="1"/>
</dbReference>
<evidence type="ECO:0000259" key="1">
    <source>
        <dbReference type="Pfam" id="PF13472"/>
    </source>
</evidence>
<dbReference type="SUPFAM" id="SSF52266">
    <property type="entry name" value="SGNH hydrolase"/>
    <property type="match status" value="1"/>
</dbReference>
<protein>
    <recommendedName>
        <fullName evidence="1">SGNH hydrolase-type esterase domain-containing protein</fullName>
    </recommendedName>
</protein>
<sequence>MSRRSLRTLISGALLALAAGGVALWWRWLARRQHHWRAALAESIPVNSAYWREQRAGPGELLYVAIGDSAAQGIGASRPGHSYVGFIAQALAAASAHPVRTVNLGISGATLRIALDDELPVLSRLAPDVLTVCIGANDIADFDAARFDREIRELFAALPDHAIVADLPSYYFPPAQAKVRTANRLLRAAAAERGLTVVPLFARTNRQGMWGVTTQFAGDLFHPNDRGYRIWADAFRPAVEARLAQVAPARSPVE</sequence>
<gene>
    <name evidence="2" type="ORF">GCM10009717_33240</name>
</gene>
<dbReference type="Proteomes" id="UP001499954">
    <property type="component" value="Unassembled WGS sequence"/>
</dbReference>
<dbReference type="RefSeq" id="WP_157415858.1">
    <property type="nucleotide sequence ID" value="NZ_BAAAMK010000009.1"/>
</dbReference>
<dbReference type="PANTHER" id="PTHR30383">
    <property type="entry name" value="THIOESTERASE 1/PROTEASE 1/LYSOPHOSPHOLIPASE L1"/>
    <property type="match status" value="1"/>
</dbReference>
<organism evidence="2 3">
    <name type="scientific">Agromyces allii</name>
    <dbReference type="NCBI Taxonomy" id="393607"/>
    <lineage>
        <taxon>Bacteria</taxon>
        <taxon>Bacillati</taxon>
        <taxon>Actinomycetota</taxon>
        <taxon>Actinomycetes</taxon>
        <taxon>Micrococcales</taxon>
        <taxon>Microbacteriaceae</taxon>
        <taxon>Agromyces</taxon>
    </lineage>
</organism>
<proteinExistence type="predicted"/>
<feature type="domain" description="SGNH hydrolase-type esterase" evidence="1">
    <location>
        <begin position="65"/>
        <end position="230"/>
    </location>
</feature>
<reference evidence="3" key="1">
    <citation type="journal article" date="2019" name="Int. J. Syst. Evol. Microbiol.">
        <title>The Global Catalogue of Microorganisms (GCM) 10K type strain sequencing project: providing services to taxonomists for standard genome sequencing and annotation.</title>
        <authorList>
            <consortium name="The Broad Institute Genomics Platform"/>
            <consortium name="The Broad Institute Genome Sequencing Center for Infectious Disease"/>
            <person name="Wu L."/>
            <person name="Ma J."/>
        </authorList>
    </citation>
    <scope>NUCLEOTIDE SEQUENCE [LARGE SCALE GENOMIC DNA]</scope>
    <source>
        <strain evidence="3">JCM 13584</strain>
    </source>
</reference>
<evidence type="ECO:0000313" key="3">
    <source>
        <dbReference type="Proteomes" id="UP001499954"/>
    </source>
</evidence>